<feature type="chain" id="PRO_5045041057" description="Cytochrome c-552/DMSO reductase-like haem-binding domain-containing protein" evidence="6">
    <location>
        <begin position="25"/>
        <end position="260"/>
    </location>
</feature>
<keyword evidence="5" id="KW-0408">Iron</keyword>
<comment type="caution">
    <text evidence="8">The sequence shown here is derived from an EMBL/GenBank/DDBJ whole genome shotgun (WGS) entry which is preliminary data.</text>
</comment>
<gene>
    <name evidence="8" type="ORF">GCM10022421_03760</name>
</gene>
<evidence type="ECO:0000256" key="5">
    <source>
        <dbReference type="ARBA" id="ARBA00023004"/>
    </source>
</evidence>
<evidence type="ECO:0000256" key="2">
    <source>
        <dbReference type="ARBA" id="ARBA00022617"/>
    </source>
</evidence>
<keyword evidence="9" id="KW-1185">Reference proteome</keyword>
<dbReference type="InterPro" id="IPR019020">
    <property type="entry name" value="Cyt-c552/DMSO_Rdtase_haem-bd"/>
</dbReference>
<sequence>MRVNLSIYRAVLLGLVMTTGAAQADHPELNPNVTDVHSGDTVKVARIPGTIYLRTQNDPDDLIWDRLPVYRTELYSAPPVHASVILRFDEDTALEPKHLYFQVARSDERFYMRLRWKDATEDRGTTVDRFRDGVAVQYAIKGPDTSFMMGSGPDKPVNIWYWQSGQEQVDNLAAGGYGSTTRLPEQIVAGASSYITDEIVQDNQWHVVMSRPLKVEGEHQVDLSRDSIPVVFALWEGHHDQRDGDKRVSPNWILLDNGKG</sequence>
<dbReference type="RefSeq" id="WP_344961844.1">
    <property type="nucleotide sequence ID" value="NZ_BAABDS010000005.1"/>
</dbReference>
<accession>A0ABP7D9K3</accession>
<dbReference type="Pfam" id="PF09459">
    <property type="entry name" value="EB_dh"/>
    <property type="match status" value="1"/>
</dbReference>
<protein>
    <recommendedName>
        <fullName evidence="7">Cytochrome c-552/DMSO reductase-like haem-binding domain-containing protein</fullName>
    </recommendedName>
</protein>
<organism evidence="8 9">
    <name type="scientific">Oceanisphaera sediminis</name>
    <dbReference type="NCBI Taxonomy" id="981381"/>
    <lineage>
        <taxon>Bacteria</taxon>
        <taxon>Pseudomonadati</taxon>
        <taxon>Pseudomonadota</taxon>
        <taxon>Gammaproteobacteria</taxon>
        <taxon>Aeromonadales</taxon>
        <taxon>Aeromonadaceae</taxon>
        <taxon>Oceanisphaera</taxon>
    </lineage>
</organism>
<proteinExistence type="predicted"/>
<keyword evidence="2" id="KW-0349">Heme</keyword>
<evidence type="ECO:0000313" key="9">
    <source>
        <dbReference type="Proteomes" id="UP001501479"/>
    </source>
</evidence>
<dbReference type="EMBL" id="BAABDS010000005">
    <property type="protein sequence ID" value="GAA3700634.1"/>
    <property type="molecule type" value="Genomic_DNA"/>
</dbReference>
<evidence type="ECO:0000256" key="3">
    <source>
        <dbReference type="ARBA" id="ARBA00022723"/>
    </source>
</evidence>
<feature type="signal peptide" evidence="6">
    <location>
        <begin position="1"/>
        <end position="24"/>
    </location>
</feature>
<name>A0ABP7D9K3_9GAMM</name>
<keyword evidence="1" id="KW-0813">Transport</keyword>
<evidence type="ECO:0000259" key="7">
    <source>
        <dbReference type="Pfam" id="PF09459"/>
    </source>
</evidence>
<dbReference type="Proteomes" id="UP001501479">
    <property type="component" value="Unassembled WGS sequence"/>
</dbReference>
<reference evidence="9" key="1">
    <citation type="journal article" date="2019" name="Int. J. Syst. Evol. Microbiol.">
        <title>The Global Catalogue of Microorganisms (GCM) 10K type strain sequencing project: providing services to taxonomists for standard genome sequencing and annotation.</title>
        <authorList>
            <consortium name="The Broad Institute Genomics Platform"/>
            <consortium name="The Broad Institute Genome Sequencing Center for Infectious Disease"/>
            <person name="Wu L."/>
            <person name="Ma J."/>
        </authorList>
    </citation>
    <scope>NUCLEOTIDE SEQUENCE [LARGE SCALE GENOMIC DNA]</scope>
    <source>
        <strain evidence="9">JCM 17329</strain>
    </source>
</reference>
<evidence type="ECO:0000256" key="6">
    <source>
        <dbReference type="SAM" id="SignalP"/>
    </source>
</evidence>
<keyword evidence="6" id="KW-0732">Signal</keyword>
<evidence type="ECO:0000256" key="1">
    <source>
        <dbReference type="ARBA" id="ARBA00022448"/>
    </source>
</evidence>
<dbReference type="Gene3D" id="2.60.40.1190">
    <property type="match status" value="1"/>
</dbReference>
<evidence type="ECO:0000256" key="4">
    <source>
        <dbReference type="ARBA" id="ARBA00022982"/>
    </source>
</evidence>
<keyword evidence="4" id="KW-0249">Electron transport</keyword>
<dbReference type="NCBIfam" id="TIGR03477">
    <property type="entry name" value="DMSO_red_II_gam"/>
    <property type="match status" value="1"/>
</dbReference>
<dbReference type="CDD" id="cd09623">
    <property type="entry name" value="DOMON_EBDH"/>
    <property type="match status" value="1"/>
</dbReference>
<evidence type="ECO:0000313" key="8">
    <source>
        <dbReference type="EMBL" id="GAA3700634.1"/>
    </source>
</evidence>
<feature type="domain" description="Cytochrome c-552/DMSO reductase-like haem-binding" evidence="7">
    <location>
        <begin position="63"/>
        <end position="179"/>
    </location>
</feature>
<dbReference type="InterPro" id="IPR017838">
    <property type="entry name" value="DMSO_Rdtase_II_haem_b-bd_su"/>
</dbReference>
<keyword evidence="3" id="KW-0479">Metal-binding</keyword>